<evidence type="ECO:0000313" key="1">
    <source>
        <dbReference type="EMBL" id="KAD5318224.1"/>
    </source>
</evidence>
<sequence length="73" mass="7983">MGMAHSGQHPRPLILFFKETTSLESTGDDEPPPAVIFSPEIDGYRILISLAVAREGAYDDDGGDMMVLFSQLK</sequence>
<dbReference type="AlphaFoldDB" id="A0A5N6NUH8"/>
<name>A0A5N6NUH8_9ASTR</name>
<gene>
    <name evidence="1" type="ORF">E3N88_18170</name>
</gene>
<comment type="caution">
    <text evidence="1">The sequence shown here is derived from an EMBL/GenBank/DDBJ whole genome shotgun (WGS) entry which is preliminary data.</text>
</comment>
<protein>
    <submittedName>
        <fullName evidence="1">Uncharacterized protein</fullName>
    </submittedName>
</protein>
<proteinExistence type="predicted"/>
<dbReference type="EMBL" id="SZYD01000009">
    <property type="protein sequence ID" value="KAD5318224.1"/>
    <property type="molecule type" value="Genomic_DNA"/>
</dbReference>
<evidence type="ECO:0000313" key="2">
    <source>
        <dbReference type="Proteomes" id="UP000326396"/>
    </source>
</evidence>
<accession>A0A5N6NUH8</accession>
<reference evidence="1 2" key="1">
    <citation type="submission" date="2019-05" db="EMBL/GenBank/DDBJ databases">
        <title>Mikania micrantha, genome provides insights into the molecular mechanism of rapid growth.</title>
        <authorList>
            <person name="Liu B."/>
        </authorList>
    </citation>
    <scope>NUCLEOTIDE SEQUENCE [LARGE SCALE GENOMIC DNA]</scope>
    <source>
        <strain evidence="1">NLD-2019</strain>
        <tissue evidence="1">Leaf</tissue>
    </source>
</reference>
<keyword evidence="2" id="KW-1185">Reference proteome</keyword>
<dbReference type="Proteomes" id="UP000326396">
    <property type="component" value="Linkage Group LG17"/>
</dbReference>
<organism evidence="1 2">
    <name type="scientific">Mikania micrantha</name>
    <name type="common">bitter vine</name>
    <dbReference type="NCBI Taxonomy" id="192012"/>
    <lineage>
        <taxon>Eukaryota</taxon>
        <taxon>Viridiplantae</taxon>
        <taxon>Streptophyta</taxon>
        <taxon>Embryophyta</taxon>
        <taxon>Tracheophyta</taxon>
        <taxon>Spermatophyta</taxon>
        <taxon>Magnoliopsida</taxon>
        <taxon>eudicotyledons</taxon>
        <taxon>Gunneridae</taxon>
        <taxon>Pentapetalae</taxon>
        <taxon>asterids</taxon>
        <taxon>campanulids</taxon>
        <taxon>Asterales</taxon>
        <taxon>Asteraceae</taxon>
        <taxon>Asteroideae</taxon>
        <taxon>Heliantheae alliance</taxon>
        <taxon>Eupatorieae</taxon>
        <taxon>Mikania</taxon>
    </lineage>
</organism>